<dbReference type="EnsemblMetazoa" id="AALB006414-RA">
    <property type="protein sequence ID" value="AALB006414-PA"/>
    <property type="gene ID" value="AALB006414"/>
</dbReference>
<dbReference type="CDD" id="cd11054">
    <property type="entry name" value="CYP24A1-like"/>
    <property type="match status" value="1"/>
</dbReference>
<evidence type="ECO:0000256" key="4">
    <source>
        <dbReference type="ARBA" id="ARBA00022723"/>
    </source>
</evidence>
<dbReference type="KEGG" id="aali:118465412"/>
<dbReference type="GO" id="GO:0004497">
    <property type="term" value="F:monooxygenase activity"/>
    <property type="evidence" value="ECO:0007669"/>
    <property type="project" value="UniProtKB-KW"/>
</dbReference>
<evidence type="ECO:0000256" key="8">
    <source>
        <dbReference type="PIRSR" id="PIRSR602401-1"/>
    </source>
</evidence>
<proteinExistence type="inferred from homology"/>
<dbReference type="PANTHER" id="PTHR24279:SF120">
    <property type="entry name" value="CYTOCHROME P450"/>
    <property type="match status" value="1"/>
</dbReference>
<keyword evidence="7" id="KW-0503">Monooxygenase</keyword>
<evidence type="ECO:0000256" key="6">
    <source>
        <dbReference type="ARBA" id="ARBA00023004"/>
    </source>
</evidence>
<reference evidence="9 10" key="1">
    <citation type="journal article" date="2017" name="G3 (Bethesda)">
        <title>The Physical Genome Mapping of Anopheles albimanus Corrected Scaffold Misassemblies and Identified Interarm Rearrangements in Genus Anopheles.</title>
        <authorList>
            <person name="Artemov G.N."/>
            <person name="Peery A.N."/>
            <person name="Jiang X."/>
            <person name="Tu Z."/>
            <person name="Stegniy V.N."/>
            <person name="Sharakhova M.V."/>
            <person name="Sharakhov I.V."/>
        </authorList>
    </citation>
    <scope>NUCLEOTIDE SEQUENCE [LARGE SCALE GENOMIC DNA]</scope>
    <source>
        <strain evidence="9 10">ALBI9_A</strain>
    </source>
</reference>
<keyword evidence="5" id="KW-0560">Oxidoreductase</keyword>
<dbReference type="Gene3D" id="1.10.630.10">
    <property type="entry name" value="Cytochrome P450"/>
    <property type="match status" value="1"/>
</dbReference>
<evidence type="ECO:0000256" key="1">
    <source>
        <dbReference type="ARBA" id="ARBA00001971"/>
    </source>
</evidence>
<dbReference type="InterPro" id="IPR001128">
    <property type="entry name" value="Cyt_P450"/>
</dbReference>
<comment type="cofactor">
    <cofactor evidence="1 8">
        <name>heme</name>
        <dbReference type="ChEBI" id="CHEBI:30413"/>
    </cofactor>
</comment>
<protein>
    <submittedName>
        <fullName evidence="9">Uncharacterized protein</fullName>
    </submittedName>
</protein>
<dbReference type="SUPFAM" id="SSF48264">
    <property type="entry name" value="Cytochrome P450"/>
    <property type="match status" value="1"/>
</dbReference>
<keyword evidence="10" id="KW-1185">Reference proteome</keyword>
<dbReference type="InterPro" id="IPR050479">
    <property type="entry name" value="CYP11_CYP27_families"/>
</dbReference>
<dbReference type="GO" id="GO:0020037">
    <property type="term" value="F:heme binding"/>
    <property type="evidence" value="ECO:0007669"/>
    <property type="project" value="InterPro"/>
</dbReference>
<evidence type="ECO:0000256" key="5">
    <source>
        <dbReference type="ARBA" id="ARBA00023002"/>
    </source>
</evidence>
<sequence length="501" mass="56742">MLPSLRQRTLHRILHRATHRHNATTAANGKPFEAIPGPARIPLIGRLNDILQLGKPAELHLRISRYHELHGDLFRLRIGTQNAVFTRDPELMRRTFQLEGPYPRHPLPESWTYFNQKYNYQRGMLFMDGEEWLQARKLFNKPLLRYVTWMEAPIERVCAEKVAEIRAITARYPTERAFENLEQFLYRWSVEVVLSLMLGRSFARCQQSDAFRALVSEFAAVVYEIFRCSSELMNVPPALADRMNLAPWQQFEQVVPKTVRLASSIIEFGVQQTALEDGLLYELRGQIDEELLRRIFVDFIIAAGDTTSFATLWALYSLASNPDVQATVRRSIEQAGGLSSGTVNDVIRETLRLYPVAPFVGRFAEADALFGGYHLPKDTLVLLSLYSAGRDGRFFSAPDEFNPYRWQRVSGSESSTSTSPAPLVTPSASLPFAIGARSCVGRKIALLQMEYLLSMLLKEFQLELYGPDHPPVRPVLKLITVPDNPVSIVFKPLAGSADITS</sequence>
<name>A0A182FIR9_ANOAL</name>
<keyword evidence="3 8" id="KW-0349">Heme</keyword>
<evidence type="ECO:0000256" key="2">
    <source>
        <dbReference type="ARBA" id="ARBA00010617"/>
    </source>
</evidence>
<evidence type="ECO:0000256" key="7">
    <source>
        <dbReference type="ARBA" id="ARBA00023033"/>
    </source>
</evidence>
<dbReference type="GO" id="GO:0016705">
    <property type="term" value="F:oxidoreductase activity, acting on paired donors, with incorporation or reduction of molecular oxygen"/>
    <property type="evidence" value="ECO:0007669"/>
    <property type="project" value="InterPro"/>
</dbReference>
<dbReference type="InterPro" id="IPR036396">
    <property type="entry name" value="Cyt_P450_sf"/>
</dbReference>
<evidence type="ECO:0000313" key="10">
    <source>
        <dbReference type="Proteomes" id="UP000069272"/>
    </source>
</evidence>
<dbReference type="VEuPathDB" id="VectorBase:AALB006414"/>
<dbReference type="VEuPathDB" id="VectorBase:AALB20_035540"/>
<dbReference type="GO" id="GO:0005506">
    <property type="term" value="F:iron ion binding"/>
    <property type="evidence" value="ECO:0007669"/>
    <property type="project" value="InterPro"/>
</dbReference>
<dbReference type="Proteomes" id="UP000069272">
    <property type="component" value="Chromosome X"/>
</dbReference>
<dbReference type="PANTHER" id="PTHR24279">
    <property type="entry name" value="CYTOCHROME P450"/>
    <property type="match status" value="1"/>
</dbReference>
<keyword evidence="4 8" id="KW-0479">Metal-binding</keyword>
<accession>A0A182FIR9</accession>
<evidence type="ECO:0000256" key="3">
    <source>
        <dbReference type="ARBA" id="ARBA00022617"/>
    </source>
</evidence>
<dbReference type="OrthoDB" id="3945418at2759"/>
<feature type="binding site" description="axial binding residue" evidence="8">
    <location>
        <position position="439"/>
    </location>
    <ligand>
        <name>heme</name>
        <dbReference type="ChEBI" id="CHEBI:30413"/>
    </ligand>
    <ligandPart>
        <name>Fe</name>
        <dbReference type="ChEBI" id="CHEBI:18248"/>
    </ligandPart>
</feature>
<comment type="similarity">
    <text evidence="2">Belongs to the cytochrome P450 family.</text>
</comment>
<dbReference type="GeneID" id="118465412"/>
<dbReference type="STRING" id="7167.A0A182FIR9"/>
<reference evidence="9" key="2">
    <citation type="submission" date="2022-08" db="UniProtKB">
        <authorList>
            <consortium name="EnsemblMetazoa"/>
        </authorList>
    </citation>
    <scope>IDENTIFICATION</scope>
    <source>
        <strain evidence="9">STECLA/ALBI9_A</strain>
    </source>
</reference>
<dbReference type="PRINTS" id="PR00385">
    <property type="entry name" value="P450"/>
</dbReference>
<dbReference type="RefSeq" id="XP_035789532.1">
    <property type="nucleotide sequence ID" value="XM_035933639.1"/>
</dbReference>
<organism evidence="9 10">
    <name type="scientific">Anopheles albimanus</name>
    <name type="common">New world malaria mosquito</name>
    <dbReference type="NCBI Taxonomy" id="7167"/>
    <lineage>
        <taxon>Eukaryota</taxon>
        <taxon>Metazoa</taxon>
        <taxon>Ecdysozoa</taxon>
        <taxon>Arthropoda</taxon>
        <taxon>Hexapoda</taxon>
        <taxon>Insecta</taxon>
        <taxon>Pterygota</taxon>
        <taxon>Neoptera</taxon>
        <taxon>Endopterygota</taxon>
        <taxon>Diptera</taxon>
        <taxon>Nematocera</taxon>
        <taxon>Culicoidea</taxon>
        <taxon>Culicidae</taxon>
        <taxon>Anophelinae</taxon>
        <taxon>Anopheles</taxon>
    </lineage>
</organism>
<dbReference type="InterPro" id="IPR002401">
    <property type="entry name" value="Cyt_P450_E_grp-I"/>
</dbReference>
<dbReference type="CTD" id="44858"/>
<dbReference type="AlphaFoldDB" id="A0A182FIR9"/>
<evidence type="ECO:0000313" key="9">
    <source>
        <dbReference type="EnsemblMetazoa" id="AALB006414-PA"/>
    </source>
</evidence>
<dbReference type="PRINTS" id="PR00463">
    <property type="entry name" value="EP450I"/>
</dbReference>
<keyword evidence="6 8" id="KW-0408">Iron</keyword>
<dbReference type="Pfam" id="PF00067">
    <property type="entry name" value="p450"/>
    <property type="match status" value="1"/>
</dbReference>